<keyword evidence="1" id="KW-0472">Membrane</keyword>
<dbReference type="OrthoDB" id="9909309at2"/>
<dbReference type="AlphaFoldDB" id="A0A2N8HF25"/>
<dbReference type="EMBL" id="PJKA01000006">
    <property type="protein sequence ID" value="PNC18883.1"/>
    <property type="molecule type" value="Genomic_DNA"/>
</dbReference>
<comment type="caution">
    <text evidence="2">The sequence shown here is derived from an EMBL/GenBank/DDBJ whole genome shotgun (WGS) entry which is preliminary data.</text>
</comment>
<evidence type="ECO:0000256" key="1">
    <source>
        <dbReference type="SAM" id="Phobius"/>
    </source>
</evidence>
<name>A0A2N8HF25_9BACT</name>
<organism evidence="2 3">
    <name type="scientific">Akkermansia muciniphila</name>
    <dbReference type="NCBI Taxonomy" id="239935"/>
    <lineage>
        <taxon>Bacteria</taxon>
        <taxon>Pseudomonadati</taxon>
        <taxon>Verrucomicrobiota</taxon>
        <taxon>Verrucomicrobiia</taxon>
        <taxon>Verrucomicrobiales</taxon>
        <taxon>Akkermansiaceae</taxon>
        <taxon>Akkermansia</taxon>
    </lineage>
</organism>
<dbReference type="Proteomes" id="UP000236000">
    <property type="component" value="Unassembled WGS sequence"/>
</dbReference>
<keyword evidence="1" id="KW-1133">Transmembrane helix</keyword>
<evidence type="ECO:0000313" key="2">
    <source>
        <dbReference type="EMBL" id="PNC18883.1"/>
    </source>
</evidence>
<accession>A0A2N8HF25</accession>
<sequence length="78" mass="8947">MCQPYDTILRLVNTLKVVFATKDGVFAVLIAVMLTSMVILYHDMREYMTEQTKAQVETVRVLTELKAELSTLKHQISK</sequence>
<keyword evidence="1" id="KW-0812">Transmembrane</keyword>
<reference evidence="2 3" key="1">
    <citation type="journal article" date="2017" name="BMC Genomics">
        <title>Genome sequencing of 39 Akkermansia muciniphila isolates reveals its population structure, genomic and functional diverisity, and global distribution in mammalian gut microbiotas.</title>
        <authorList>
            <person name="Guo X."/>
            <person name="Li S."/>
            <person name="Zhang J."/>
            <person name="Wu F."/>
            <person name="Li X."/>
            <person name="Wu D."/>
            <person name="Zhang M."/>
            <person name="Ou Z."/>
            <person name="Jie Z."/>
            <person name="Yan Q."/>
            <person name="Li P."/>
            <person name="Yi J."/>
            <person name="Peng Y."/>
        </authorList>
    </citation>
    <scope>NUCLEOTIDE SEQUENCE [LARGE SCALE GENOMIC DNA]</scope>
    <source>
        <strain evidence="2 3">GP24</strain>
    </source>
</reference>
<feature type="transmembrane region" description="Helical" evidence="1">
    <location>
        <begin position="24"/>
        <end position="41"/>
    </location>
</feature>
<protein>
    <submittedName>
        <fullName evidence="2">Uncharacterized protein</fullName>
    </submittedName>
</protein>
<dbReference type="RefSeq" id="WP_102712625.1">
    <property type="nucleotide sequence ID" value="NZ_PJKA01000006.1"/>
</dbReference>
<proteinExistence type="predicted"/>
<evidence type="ECO:0000313" key="3">
    <source>
        <dbReference type="Proteomes" id="UP000236000"/>
    </source>
</evidence>
<gene>
    <name evidence="2" type="ORF">CXU22_03545</name>
</gene>